<keyword evidence="10" id="KW-1185">Reference proteome</keyword>
<dbReference type="GO" id="GO:0030170">
    <property type="term" value="F:pyridoxal phosphate binding"/>
    <property type="evidence" value="ECO:0007669"/>
    <property type="project" value="InterPro"/>
</dbReference>
<sequence length="415" mass="45729">MGSLGHTSKISAFQETPLLLSDGIFDVTRRYNADTNPNKANLGQGSYRHDNGETWILPSVRMAKEAIADCDHEYLAVAGLKSLRDEVEKLVLGNTAAFKEGRVASVQSLSGSGALMLAGLTLKTSNTNIKTIYITDPTWPPHDLIFRSQGFEVRTLPYYKDHSFDFEAYMDVLKQAESTSAVVLHACAHNPTGCDPTRDQWRQIASVIRERGIFPIFDAAYLGFNTGSVDEDAWAIRYFIDDLGLEAGLCLSFAKSMGLYGERVGLVAFVTQTPDTARAVFTVLEVAQRGTVSTPPAYGAHIANAILGTRTIAEQWERDLITMSSRIRGMKQKLYDELVRLQTPGDWSHIVKATGMFAYLGLTLAQVEYLEAKHHIYMAKTSRISVAGLNDSNIGYFARVLDQTVRETSGIVPAN</sequence>
<dbReference type="EC" id="2.6.1.1" evidence="7"/>
<dbReference type="InterPro" id="IPR015422">
    <property type="entry name" value="PyrdxlP-dep_Trfase_small"/>
</dbReference>
<dbReference type="EMBL" id="MCFJ01000002">
    <property type="protein sequence ID" value="ORY70402.1"/>
    <property type="molecule type" value="Genomic_DNA"/>
</dbReference>
<evidence type="ECO:0000313" key="10">
    <source>
        <dbReference type="Proteomes" id="UP000193689"/>
    </source>
</evidence>
<comment type="miscellaneous">
    <text evidence="7">In eukaryotes there are cytoplasmic, mitochondrial and chloroplastic isozymes.</text>
</comment>
<comment type="cofactor">
    <cofactor evidence="1">
        <name>pyridoxal 5'-phosphate</name>
        <dbReference type="ChEBI" id="CHEBI:597326"/>
    </cofactor>
</comment>
<dbReference type="InterPro" id="IPR015421">
    <property type="entry name" value="PyrdxlP-dep_Trfase_major"/>
</dbReference>
<comment type="subunit">
    <text evidence="3 7">Homodimer.</text>
</comment>
<evidence type="ECO:0000256" key="7">
    <source>
        <dbReference type="RuleBase" id="RU000480"/>
    </source>
</evidence>
<evidence type="ECO:0000256" key="3">
    <source>
        <dbReference type="ARBA" id="ARBA00011738"/>
    </source>
</evidence>
<dbReference type="GO" id="GO:0005829">
    <property type="term" value="C:cytosol"/>
    <property type="evidence" value="ECO:0007669"/>
    <property type="project" value="TreeGrafter"/>
</dbReference>
<dbReference type="SUPFAM" id="SSF53383">
    <property type="entry name" value="PLP-dependent transferases"/>
    <property type="match status" value="1"/>
</dbReference>
<keyword evidence="5 7" id="KW-0808">Transferase</keyword>
<dbReference type="PROSITE" id="PS00105">
    <property type="entry name" value="AA_TRANSFER_CLASS_1"/>
    <property type="match status" value="1"/>
</dbReference>
<accession>A0A1Y2EFQ0</accession>
<dbReference type="InterPro" id="IPR004839">
    <property type="entry name" value="Aminotransferase_I/II_large"/>
</dbReference>
<dbReference type="PANTHER" id="PTHR11879:SF55">
    <property type="entry name" value="GLUTAMATE OXALOACETATE TRANSAMINASE 1, ISOFORM B"/>
    <property type="match status" value="1"/>
</dbReference>
<dbReference type="InterPro" id="IPR004838">
    <property type="entry name" value="NHTrfase_class1_PyrdxlP-BS"/>
</dbReference>
<dbReference type="Gene3D" id="3.40.640.10">
    <property type="entry name" value="Type I PLP-dependent aspartate aminotransferase-like (Major domain)"/>
    <property type="match status" value="1"/>
</dbReference>
<dbReference type="InterPro" id="IPR015424">
    <property type="entry name" value="PyrdxlP-dep_Trfase"/>
</dbReference>
<evidence type="ECO:0000256" key="2">
    <source>
        <dbReference type="ARBA" id="ARBA00007441"/>
    </source>
</evidence>
<proteinExistence type="inferred from homology"/>
<dbReference type="GO" id="GO:0006532">
    <property type="term" value="P:aspartate biosynthetic process"/>
    <property type="evidence" value="ECO:0007669"/>
    <property type="project" value="TreeGrafter"/>
</dbReference>
<dbReference type="GO" id="GO:0004069">
    <property type="term" value="F:L-aspartate:2-oxoglutarate aminotransferase activity"/>
    <property type="evidence" value="ECO:0007669"/>
    <property type="project" value="UniProtKB-EC"/>
</dbReference>
<comment type="catalytic activity">
    <reaction evidence="7">
        <text>L-aspartate + 2-oxoglutarate = oxaloacetate + L-glutamate</text>
        <dbReference type="Rhea" id="RHEA:21824"/>
        <dbReference type="ChEBI" id="CHEBI:16452"/>
        <dbReference type="ChEBI" id="CHEBI:16810"/>
        <dbReference type="ChEBI" id="CHEBI:29985"/>
        <dbReference type="ChEBI" id="CHEBI:29991"/>
        <dbReference type="EC" id="2.6.1.1"/>
    </reaction>
</comment>
<name>A0A1Y2EFQ0_9PEZI</name>
<keyword evidence="4 7" id="KW-0032">Aminotransferase</keyword>
<organism evidence="9 10">
    <name type="scientific">Pseudomassariella vexata</name>
    <dbReference type="NCBI Taxonomy" id="1141098"/>
    <lineage>
        <taxon>Eukaryota</taxon>
        <taxon>Fungi</taxon>
        <taxon>Dikarya</taxon>
        <taxon>Ascomycota</taxon>
        <taxon>Pezizomycotina</taxon>
        <taxon>Sordariomycetes</taxon>
        <taxon>Xylariomycetidae</taxon>
        <taxon>Amphisphaeriales</taxon>
        <taxon>Pseudomassariaceae</taxon>
        <taxon>Pseudomassariella</taxon>
    </lineage>
</organism>
<dbReference type="OrthoDB" id="6752799at2759"/>
<gene>
    <name evidence="9" type="ORF">BCR38DRAFT_406014</name>
</gene>
<dbReference type="PANTHER" id="PTHR11879">
    <property type="entry name" value="ASPARTATE AMINOTRANSFERASE"/>
    <property type="match status" value="1"/>
</dbReference>
<dbReference type="InterPro" id="IPR000796">
    <property type="entry name" value="Asp_trans"/>
</dbReference>
<dbReference type="CDD" id="cd00609">
    <property type="entry name" value="AAT_like"/>
    <property type="match status" value="1"/>
</dbReference>
<evidence type="ECO:0000256" key="6">
    <source>
        <dbReference type="ARBA" id="ARBA00022898"/>
    </source>
</evidence>
<dbReference type="InParanoid" id="A0A1Y2EFQ0"/>
<dbReference type="Proteomes" id="UP000193689">
    <property type="component" value="Unassembled WGS sequence"/>
</dbReference>
<feature type="domain" description="Aminotransferase class I/classII large" evidence="8">
    <location>
        <begin position="38"/>
        <end position="400"/>
    </location>
</feature>
<reference evidence="9 10" key="1">
    <citation type="submission" date="2016-07" db="EMBL/GenBank/DDBJ databases">
        <title>Pervasive Adenine N6-methylation of Active Genes in Fungi.</title>
        <authorList>
            <consortium name="DOE Joint Genome Institute"/>
            <person name="Mondo S.J."/>
            <person name="Dannebaum R.O."/>
            <person name="Kuo R.C."/>
            <person name="Labutti K."/>
            <person name="Haridas S."/>
            <person name="Kuo A."/>
            <person name="Salamov A."/>
            <person name="Ahrendt S.R."/>
            <person name="Lipzen A."/>
            <person name="Sullivan W."/>
            <person name="Andreopoulos W.B."/>
            <person name="Clum A."/>
            <person name="Lindquist E."/>
            <person name="Daum C."/>
            <person name="Ramamoorthy G.K."/>
            <person name="Gryganskyi A."/>
            <person name="Culley D."/>
            <person name="Magnuson J.K."/>
            <person name="James T.Y."/>
            <person name="O'Malley M.A."/>
            <person name="Stajich J.E."/>
            <person name="Spatafora J.W."/>
            <person name="Visel A."/>
            <person name="Grigoriev I.V."/>
        </authorList>
    </citation>
    <scope>NUCLEOTIDE SEQUENCE [LARGE SCALE GENOMIC DNA]</scope>
    <source>
        <strain evidence="9 10">CBS 129021</strain>
    </source>
</reference>
<dbReference type="Gene3D" id="3.90.1150.10">
    <property type="entry name" value="Aspartate Aminotransferase, domain 1"/>
    <property type="match status" value="1"/>
</dbReference>
<dbReference type="PRINTS" id="PR00799">
    <property type="entry name" value="TRANSAMINASE"/>
</dbReference>
<evidence type="ECO:0000256" key="4">
    <source>
        <dbReference type="ARBA" id="ARBA00022576"/>
    </source>
</evidence>
<dbReference type="AlphaFoldDB" id="A0A1Y2EFQ0"/>
<comment type="similarity">
    <text evidence="2">Belongs to the class-I pyridoxal-phosphate-dependent aminotransferase family.</text>
</comment>
<dbReference type="RefSeq" id="XP_040720352.1">
    <property type="nucleotide sequence ID" value="XM_040858008.1"/>
</dbReference>
<evidence type="ECO:0000256" key="1">
    <source>
        <dbReference type="ARBA" id="ARBA00001933"/>
    </source>
</evidence>
<evidence type="ECO:0000313" key="9">
    <source>
        <dbReference type="EMBL" id="ORY70402.1"/>
    </source>
</evidence>
<evidence type="ECO:0000256" key="5">
    <source>
        <dbReference type="ARBA" id="ARBA00022679"/>
    </source>
</evidence>
<dbReference type="Pfam" id="PF00155">
    <property type="entry name" value="Aminotran_1_2"/>
    <property type="match status" value="1"/>
</dbReference>
<evidence type="ECO:0000259" key="8">
    <source>
        <dbReference type="Pfam" id="PF00155"/>
    </source>
</evidence>
<dbReference type="GeneID" id="63774220"/>
<dbReference type="STRING" id="1141098.A0A1Y2EFQ0"/>
<keyword evidence="6" id="KW-0663">Pyridoxal phosphate</keyword>
<protein>
    <recommendedName>
        <fullName evidence="7">Aspartate aminotransferase</fullName>
        <ecNumber evidence="7">2.6.1.1</ecNumber>
    </recommendedName>
</protein>
<comment type="caution">
    <text evidence="9">The sequence shown here is derived from an EMBL/GenBank/DDBJ whole genome shotgun (WGS) entry which is preliminary data.</text>
</comment>